<dbReference type="Proteomes" id="UP001445335">
    <property type="component" value="Unassembled WGS sequence"/>
</dbReference>
<dbReference type="GO" id="GO:0005634">
    <property type="term" value="C:nucleus"/>
    <property type="evidence" value="ECO:0007669"/>
    <property type="project" value="TreeGrafter"/>
</dbReference>
<keyword evidence="3" id="KW-1185">Reference proteome</keyword>
<dbReference type="SUPFAM" id="SSF82199">
    <property type="entry name" value="SET domain"/>
    <property type="match status" value="1"/>
</dbReference>
<sequence length="154" mass="17175">MDIDTRCQEYFAGWPCTLRWSPDKGRYLVASQPLGAGETEVLVGRELYIAGSFINHACVPNCVVERGRECATITTLRALADGEALSINYIDAQLPRAARRDALRANFFFACDCQRCERELAEGSAKCSYVRSQAARRVDGAPKRRGRKARVARQ</sequence>
<dbReference type="InterPro" id="IPR001214">
    <property type="entry name" value="SET_dom"/>
</dbReference>
<dbReference type="CDD" id="cd20071">
    <property type="entry name" value="SET_SMYD"/>
    <property type="match status" value="1"/>
</dbReference>
<reference evidence="2 3" key="1">
    <citation type="journal article" date="2024" name="Nat. Commun.">
        <title>Phylogenomics reveals the evolutionary origins of lichenization in chlorophyte algae.</title>
        <authorList>
            <person name="Puginier C."/>
            <person name="Libourel C."/>
            <person name="Otte J."/>
            <person name="Skaloud P."/>
            <person name="Haon M."/>
            <person name="Grisel S."/>
            <person name="Petersen M."/>
            <person name="Berrin J.G."/>
            <person name="Delaux P.M."/>
            <person name="Dal Grande F."/>
            <person name="Keller J."/>
        </authorList>
    </citation>
    <scope>NUCLEOTIDE SEQUENCE [LARGE SCALE GENOMIC DNA]</scope>
    <source>
        <strain evidence="2 3">SAG 245.80</strain>
    </source>
</reference>
<proteinExistence type="predicted"/>
<dbReference type="Pfam" id="PF00856">
    <property type="entry name" value="SET"/>
    <property type="match status" value="1"/>
</dbReference>
<evidence type="ECO:0000313" key="2">
    <source>
        <dbReference type="EMBL" id="KAK9838200.1"/>
    </source>
</evidence>
<name>A0AAW1RVQ4_9CHLO</name>
<feature type="domain" description="SET" evidence="1">
    <location>
        <begin position="14"/>
        <end position="90"/>
    </location>
</feature>
<gene>
    <name evidence="2" type="ORF">WJX81_008498</name>
</gene>
<evidence type="ECO:0000259" key="1">
    <source>
        <dbReference type="PROSITE" id="PS50280"/>
    </source>
</evidence>
<protein>
    <recommendedName>
        <fullName evidence="1">SET domain-containing protein</fullName>
    </recommendedName>
</protein>
<dbReference type="PROSITE" id="PS50280">
    <property type="entry name" value="SET"/>
    <property type="match status" value="1"/>
</dbReference>
<dbReference type="InterPro" id="IPR050869">
    <property type="entry name" value="H3K4_H4K5_MeTrfase"/>
</dbReference>
<dbReference type="Gene3D" id="2.170.270.10">
    <property type="entry name" value="SET domain"/>
    <property type="match status" value="1"/>
</dbReference>
<evidence type="ECO:0000313" key="3">
    <source>
        <dbReference type="Proteomes" id="UP001445335"/>
    </source>
</evidence>
<dbReference type="InterPro" id="IPR046341">
    <property type="entry name" value="SET_dom_sf"/>
</dbReference>
<accession>A0AAW1RVQ4</accession>
<dbReference type="PANTHER" id="PTHR12197:SF251">
    <property type="entry name" value="EG:BACR7C10.4 PROTEIN"/>
    <property type="match status" value="1"/>
</dbReference>
<comment type="caution">
    <text evidence="2">The sequence shown here is derived from an EMBL/GenBank/DDBJ whole genome shotgun (WGS) entry which is preliminary data.</text>
</comment>
<dbReference type="PANTHER" id="PTHR12197">
    <property type="entry name" value="HISTONE-LYSINE N-METHYLTRANSFERASE SMYD"/>
    <property type="match status" value="1"/>
</dbReference>
<organism evidence="2 3">
    <name type="scientific">Elliptochloris bilobata</name>
    <dbReference type="NCBI Taxonomy" id="381761"/>
    <lineage>
        <taxon>Eukaryota</taxon>
        <taxon>Viridiplantae</taxon>
        <taxon>Chlorophyta</taxon>
        <taxon>core chlorophytes</taxon>
        <taxon>Trebouxiophyceae</taxon>
        <taxon>Trebouxiophyceae incertae sedis</taxon>
        <taxon>Elliptochloris clade</taxon>
        <taxon>Elliptochloris</taxon>
    </lineage>
</organism>
<dbReference type="EMBL" id="JALJOU010000020">
    <property type="protein sequence ID" value="KAK9838200.1"/>
    <property type="molecule type" value="Genomic_DNA"/>
</dbReference>
<dbReference type="AlphaFoldDB" id="A0AAW1RVQ4"/>